<name>A0ABQ2JJW4_9DEIO</name>
<evidence type="ECO:0000313" key="3">
    <source>
        <dbReference type="Proteomes" id="UP000645517"/>
    </source>
</evidence>
<evidence type="ECO:0000256" key="1">
    <source>
        <dbReference type="SAM" id="SignalP"/>
    </source>
</evidence>
<dbReference type="Proteomes" id="UP000645517">
    <property type="component" value="Unassembled WGS sequence"/>
</dbReference>
<reference evidence="3" key="1">
    <citation type="journal article" date="2019" name="Int. J. Syst. Evol. Microbiol.">
        <title>The Global Catalogue of Microorganisms (GCM) 10K type strain sequencing project: providing services to taxonomists for standard genome sequencing and annotation.</title>
        <authorList>
            <consortium name="The Broad Institute Genomics Platform"/>
            <consortium name="The Broad Institute Genome Sequencing Center for Infectious Disease"/>
            <person name="Wu L."/>
            <person name="Ma J."/>
        </authorList>
    </citation>
    <scope>NUCLEOTIDE SEQUENCE [LARGE SCALE GENOMIC DNA]</scope>
    <source>
        <strain evidence="3">JCM 16918</strain>
    </source>
</reference>
<accession>A0ABQ2JJW4</accession>
<feature type="signal peptide" evidence="1">
    <location>
        <begin position="1"/>
        <end position="18"/>
    </location>
</feature>
<dbReference type="EMBL" id="BMOR01000033">
    <property type="protein sequence ID" value="GGN46659.1"/>
    <property type="molecule type" value="Genomic_DNA"/>
</dbReference>
<keyword evidence="1" id="KW-0732">Signal</keyword>
<sequence length="302" mass="32500">MTRLLILAALLTGSAAHAVDAKAVAAKVLGTTVLSVSALTTKQGEFIGALSREYDGAFVTVSLLRKVGSLYVVQWSTPTGQEMNQTPPTITLGDANRDGSPELLWNYGAYGNVTGGQFFELYDTARKRTYEASISENYGAPGTGTVTYDPALLEPANAALLAFVVSRVEKNPAFPKPDAKDPYGDMLRAWVAQNGAINAPGARYVAAKSVPAPASSCADDPRSRTAKVTLGGLTYLAVFKSGVFVLDPKKKTCTLVYFPPDAYQWVDQLKVIGAWIAMRNRDTQTFVYYNPKTRQLSTVAPR</sequence>
<organism evidence="2 3">
    <name type="scientific">Deinococcus daejeonensis</name>
    <dbReference type="NCBI Taxonomy" id="1007098"/>
    <lineage>
        <taxon>Bacteria</taxon>
        <taxon>Thermotogati</taxon>
        <taxon>Deinococcota</taxon>
        <taxon>Deinococci</taxon>
        <taxon>Deinococcales</taxon>
        <taxon>Deinococcaceae</taxon>
        <taxon>Deinococcus</taxon>
    </lineage>
</organism>
<evidence type="ECO:0008006" key="4">
    <source>
        <dbReference type="Google" id="ProtNLM"/>
    </source>
</evidence>
<protein>
    <recommendedName>
        <fullName evidence="4">FG-GAP repeat protein</fullName>
    </recommendedName>
</protein>
<keyword evidence="3" id="KW-1185">Reference proteome</keyword>
<dbReference type="RefSeq" id="WP_189059394.1">
    <property type="nucleotide sequence ID" value="NZ_BMOR01000033.1"/>
</dbReference>
<gene>
    <name evidence="2" type="ORF">GCM10010842_37400</name>
</gene>
<proteinExistence type="predicted"/>
<feature type="chain" id="PRO_5047245844" description="FG-GAP repeat protein" evidence="1">
    <location>
        <begin position="19"/>
        <end position="302"/>
    </location>
</feature>
<comment type="caution">
    <text evidence="2">The sequence shown here is derived from an EMBL/GenBank/DDBJ whole genome shotgun (WGS) entry which is preliminary data.</text>
</comment>
<evidence type="ECO:0000313" key="2">
    <source>
        <dbReference type="EMBL" id="GGN46659.1"/>
    </source>
</evidence>